<name>A0A0W8F4J4_9ZZZZ</name>
<comment type="caution">
    <text evidence="8">The sequence shown here is derived from an EMBL/GenBank/DDBJ whole genome shotgun (WGS) entry which is preliminary data.</text>
</comment>
<dbReference type="EMBL" id="LNQE01001528">
    <property type="protein sequence ID" value="KUG15818.1"/>
    <property type="molecule type" value="Genomic_DNA"/>
</dbReference>
<feature type="domain" description="Radical SAM core" evidence="7">
    <location>
        <begin position="275"/>
        <end position="497"/>
    </location>
</feature>
<evidence type="ECO:0000256" key="1">
    <source>
        <dbReference type="ARBA" id="ARBA00001966"/>
    </source>
</evidence>
<dbReference type="PANTHER" id="PTHR11228:SF7">
    <property type="entry name" value="PQQA PEPTIDE CYCLASE"/>
    <property type="match status" value="1"/>
</dbReference>
<dbReference type="PROSITE" id="PS51918">
    <property type="entry name" value="RADICAL_SAM"/>
    <property type="match status" value="1"/>
</dbReference>
<keyword evidence="2" id="KW-0004">4Fe-4S</keyword>
<dbReference type="GO" id="GO:0016740">
    <property type="term" value="F:transferase activity"/>
    <property type="evidence" value="ECO:0007669"/>
    <property type="project" value="UniProtKB-KW"/>
</dbReference>
<dbReference type="Gene3D" id="3.20.20.70">
    <property type="entry name" value="Aldolase class I"/>
    <property type="match status" value="1"/>
</dbReference>
<keyword evidence="3" id="KW-0949">S-adenosyl-L-methionine</keyword>
<dbReference type="CDD" id="cd21109">
    <property type="entry name" value="SPASM"/>
    <property type="match status" value="1"/>
</dbReference>
<dbReference type="GO" id="GO:0046872">
    <property type="term" value="F:metal ion binding"/>
    <property type="evidence" value="ECO:0007669"/>
    <property type="project" value="UniProtKB-KW"/>
</dbReference>
<dbReference type="SFLD" id="SFLDG01387">
    <property type="entry name" value="BtrN-like_SPASM_domain_contain"/>
    <property type="match status" value="1"/>
</dbReference>
<evidence type="ECO:0000256" key="4">
    <source>
        <dbReference type="ARBA" id="ARBA00022723"/>
    </source>
</evidence>
<sequence>MVKKGMFSIVMPVWNRANIVSRAIESVLSQSYGNYELIIVDDGSEDGLDEVVRPYLSHNVFYHTIAHGGVSGARNYALKQVQGEYIAYLDSDNAWHPEYLLTMGEALNRDNPPGRVAYCRCNVYKIDNTNSALRLDSVRGENFNFKSLLSGNYIDLNTLVHAKECIDRVGFFDENLRRLVDWDYIVRLTAKFEPVFVHQVLVDYYLGLADNAITIIEDHDLAYHAIVEKNKQFDRPVTIFHDGIGYQWENVPDKLYRNWLRMSQGDLDTTHFLADGYPFMLQIEPTNLCNLACPFCPAGRNDLGRERRSLTLEEFKSIIDDLSDYLLFLVMWGWGEPLLHPDLPDMIRYATSKGIKTVTSTNGHCFTNERYIADLLTSGLTTLIVAIDSLKQDNYEKFRKNGSLNKALEGLERTIKLKNTLGSNTHINMRMVITKQNEHELASLRAKAKMMGVDRFSVKTVNPSCDSPFLDEGVVPEKPLYQRFAYKKNTYQRIRVEADCSYIWSICLVHSNGDIIPCCYDYNAKMAIGNIHTRKISEVWNGPEFRELRRTVTCERDSLNRCKNCDVNFKLSKTGWFYESVDFRKERAGGVKMHLAQGLKNLKMKVGSYTQTWFGSS</sequence>
<evidence type="ECO:0000256" key="6">
    <source>
        <dbReference type="ARBA" id="ARBA00023014"/>
    </source>
</evidence>
<dbReference type="PANTHER" id="PTHR11228">
    <property type="entry name" value="RADICAL SAM DOMAIN PROTEIN"/>
    <property type="match status" value="1"/>
</dbReference>
<keyword evidence="5" id="KW-0408">Iron</keyword>
<dbReference type="SMART" id="SM00729">
    <property type="entry name" value="Elp3"/>
    <property type="match status" value="1"/>
</dbReference>
<dbReference type="SUPFAM" id="SSF102114">
    <property type="entry name" value="Radical SAM enzymes"/>
    <property type="match status" value="1"/>
</dbReference>
<dbReference type="SUPFAM" id="SSF53448">
    <property type="entry name" value="Nucleotide-diphospho-sugar transferases"/>
    <property type="match status" value="1"/>
</dbReference>
<organism evidence="8">
    <name type="scientific">hydrocarbon metagenome</name>
    <dbReference type="NCBI Taxonomy" id="938273"/>
    <lineage>
        <taxon>unclassified sequences</taxon>
        <taxon>metagenomes</taxon>
        <taxon>ecological metagenomes</taxon>
    </lineage>
</organism>
<dbReference type="Gene3D" id="3.90.550.10">
    <property type="entry name" value="Spore Coat Polysaccharide Biosynthesis Protein SpsA, Chain A"/>
    <property type="match status" value="1"/>
</dbReference>
<dbReference type="Pfam" id="PF00535">
    <property type="entry name" value="Glycos_transf_2"/>
    <property type="match status" value="1"/>
</dbReference>
<dbReference type="AlphaFoldDB" id="A0A0W8F4J4"/>
<dbReference type="SFLD" id="SFLDS00029">
    <property type="entry name" value="Radical_SAM"/>
    <property type="match status" value="1"/>
</dbReference>
<reference evidence="8" key="1">
    <citation type="journal article" date="2015" name="Proc. Natl. Acad. Sci. U.S.A.">
        <title>Networks of energetic and metabolic interactions define dynamics in microbial communities.</title>
        <authorList>
            <person name="Embree M."/>
            <person name="Liu J.K."/>
            <person name="Al-Bassam M.M."/>
            <person name="Zengler K."/>
        </authorList>
    </citation>
    <scope>NUCLEOTIDE SEQUENCE</scope>
</reference>
<dbReference type="InterPro" id="IPR034391">
    <property type="entry name" value="AdoMet-like_SPASM_containing"/>
</dbReference>
<dbReference type="InterPro" id="IPR058240">
    <property type="entry name" value="rSAM_sf"/>
</dbReference>
<gene>
    <name evidence="8" type="ORF">ASZ90_014520</name>
</gene>
<dbReference type="InterPro" id="IPR006638">
    <property type="entry name" value="Elp3/MiaA/NifB-like_rSAM"/>
</dbReference>
<dbReference type="GO" id="GO:0051536">
    <property type="term" value="F:iron-sulfur cluster binding"/>
    <property type="evidence" value="ECO:0007669"/>
    <property type="project" value="UniProtKB-KW"/>
</dbReference>
<keyword evidence="8" id="KW-0808">Transferase</keyword>
<dbReference type="InterPro" id="IPR023885">
    <property type="entry name" value="4Fe4S-binding_SPASM_dom"/>
</dbReference>
<accession>A0A0W8F4J4</accession>
<dbReference type="Pfam" id="PF13186">
    <property type="entry name" value="SPASM"/>
    <property type="match status" value="1"/>
</dbReference>
<proteinExistence type="predicted"/>
<evidence type="ECO:0000256" key="3">
    <source>
        <dbReference type="ARBA" id="ARBA00022691"/>
    </source>
</evidence>
<protein>
    <submittedName>
        <fullName evidence="8">Putative n-acetylgalactosaminyl-diphosphoundecaprenol glucuronosyltransferase</fullName>
    </submittedName>
</protein>
<dbReference type="InterPro" id="IPR007197">
    <property type="entry name" value="rSAM"/>
</dbReference>
<evidence type="ECO:0000259" key="7">
    <source>
        <dbReference type="PROSITE" id="PS51918"/>
    </source>
</evidence>
<evidence type="ECO:0000313" key="8">
    <source>
        <dbReference type="EMBL" id="KUG15818.1"/>
    </source>
</evidence>
<dbReference type="SFLD" id="SFLDG01067">
    <property type="entry name" value="SPASM/twitch_domain_containing"/>
    <property type="match status" value="1"/>
</dbReference>
<dbReference type="InterPro" id="IPR001173">
    <property type="entry name" value="Glyco_trans_2-like"/>
</dbReference>
<evidence type="ECO:0000256" key="2">
    <source>
        <dbReference type="ARBA" id="ARBA00022485"/>
    </source>
</evidence>
<evidence type="ECO:0000256" key="5">
    <source>
        <dbReference type="ARBA" id="ARBA00023004"/>
    </source>
</evidence>
<keyword evidence="4" id="KW-0479">Metal-binding</keyword>
<comment type="cofactor">
    <cofactor evidence="1">
        <name>[4Fe-4S] cluster</name>
        <dbReference type="ChEBI" id="CHEBI:49883"/>
    </cofactor>
</comment>
<dbReference type="CDD" id="cd01335">
    <property type="entry name" value="Radical_SAM"/>
    <property type="match status" value="1"/>
</dbReference>
<dbReference type="InterPro" id="IPR050377">
    <property type="entry name" value="Radical_SAM_PqqE_MftC-like"/>
</dbReference>
<keyword evidence="6" id="KW-0411">Iron-sulfur</keyword>
<dbReference type="Pfam" id="PF04055">
    <property type="entry name" value="Radical_SAM"/>
    <property type="match status" value="1"/>
</dbReference>
<dbReference type="InterPro" id="IPR029044">
    <property type="entry name" value="Nucleotide-diphossugar_trans"/>
</dbReference>
<dbReference type="InterPro" id="IPR013785">
    <property type="entry name" value="Aldolase_TIM"/>
</dbReference>